<sequence length="186" mass="21486">MVSILKDWLNRFQQQRDSQSFAQVVAQCQTPLQGYCRRLTAGDMAMADDIAQETLISVYQQVGQLQNLDAFKSWLYRIAYRHFLHIQAKQNRWKSMTEQELEFALQQETGCGSEQQACEDERLVLQYMALLTHEERAVITLNHTLEYSHQQIASLLDMPLGTVKSHAKRGKDKLIAFSHRQQRGAA</sequence>
<dbReference type="InterPro" id="IPR013324">
    <property type="entry name" value="RNA_pol_sigma_r3/r4-like"/>
</dbReference>
<dbReference type="Pfam" id="PF08281">
    <property type="entry name" value="Sigma70_r4_2"/>
    <property type="match status" value="1"/>
</dbReference>
<dbReference type="SUPFAM" id="SSF88946">
    <property type="entry name" value="Sigma2 domain of RNA polymerase sigma factors"/>
    <property type="match status" value="1"/>
</dbReference>
<keyword evidence="3 6" id="KW-0731">Sigma factor</keyword>
<dbReference type="PROSITE" id="PS01063">
    <property type="entry name" value="SIGMA70_ECF"/>
    <property type="match status" value="1"/>
</dbReference>
<dbReference type="InterPro" id="IPR013325">
    <property type="entry name" value="RNA_pol_sigma_r2"/>
</dbReference>
<dbReference type="GO" id="GO:0003677">
    <property type="term" value="F:DNA binding"/>
    <property type="evidence" value="ECO:0007669"/>
    <property type="project" value="UniProtKB-KW"/>
</dbReference>
<dbReference type="Proteomes" id="UP000307999">
    <property type="component" value="Unassembled WGS sequence"/>
</dbReference>
<feature type="domain" description="RNA polymerase sigma factor 70 region 4 type 2" evidence="8">
    <location>
        <begin position="123"/>
        <end position="174"/>
    </location>
</feature>
<dbReference type="InterPro" id="IPR013249">
    <property type="entry name" value="RNA_pol_sigma70_r4_t2"/>
</dbReference>
<keyword evidence="4 6" id="KW-0238">DNA-binding</keyword>
<keyword evidence="5 6" id="KW-0804">Transcription</keyword>
<evidence type="ECO:0000256" key="5">
    <source>
        <dbReference type="ARBA" id="ARBA00023163"/>
    </source>
</evidence>
<dbReference type="PANTHER" id="PTHR43133">
    <property type="entry name" value="RNA POLYMERASE ECF-TYPE SIGMA FACTO"/>
    <property type="match status" value="1"/>
</dbReference>
<accession>A0A4U1B9D8</accession>
<dbReference type="OrthoDB" id="9797134at2"/>
<evidence type="ECO:0000313" key="10">
    <source>
        <dbReference type="Proteomes" id="UP000307999"/>
    </source>
</evidence>
<dbReference type="InterPro" id="IPR014284">
    <property type="entry name" value="RNA_pol_sigma-70_dom"/>
</dbReference>
<evidence type="ECO:0000259" key="7">
    <source>
        <dbReference type="Pfam" id="PF04542"/>
    </source>
</evidence>
<evidence type="ECO:0000256" key="3">
    <source>
        <dbReference type="ARBA" id="ARBA00023082"/>
    </source>
</evidence>
<dbReference type="PANTHER" id="PTHR43133:SF51">
    <property type="entry name" value="RNA POLYMERASE SIGMA FACTOR"/>
    <property type="match status" value="1"/>
</dbReference>
<dbReference type="Pfam" id="PF04542">
    <property type="entry name" value="Sigma70_r2"/>
    <property type="match status" value="1"/>
</dbReference>
<organism evidence="9 10">
    <name type="scientific">Thalassotalea mangrovi</name>
    <dbReference type="NCBI Taxonomy" id="2572245"/>
    <lineage>
        <taxon>Bacteria</taxon>
        <taxon>Pseudomonadati</taxon>
        <taxon>Pseudomonadota</taxon>
        <taxon>Gammaproteobacteria</taxon>
        <taxon>Alteromonadales</taxon>
        <taxon>Colwelliaceae</taxon>
        <taxon>Thalassotalea</taxon>
    </lineage>
</organism>
<comment type="similarity">
    <text evidence="1 6">Belongs to the sigma-70 factor family. ECF subfamily.</text>
</comment>
<dbReference type="AlphaFoldDB" id="A0A4U1B9D8"/>
<evidence type="ECO:0000256" key="6">
    <source>
        <dbReference type="RuleBase" id="RU000716"/>
    </source>
</evidence>
<keyword evidence="2 6" id="KW-0805">Transcription regulation</keyword>
<dbReference type="GO" id="GO:0006352">
    <property type="term" value="P:DNA-templated transcription initiation"/>
    <property type="evidence" value="ECO:0007669"/>
    <property type="project" value="InterPro"/>
</dbReference>
<comment type="caution">
    <text evidence="9">The sequence shown here is derived from an EMBL/GenBank/DDBJ whole genome shotgun (WGS) entry which is preliminary data.</text>
</comment>
<proteinExistence type="inferred from homology"/>
<protein>
    <recommendedName>
        <fullName evidence="6">RNA polymerase sigma factor</fullName>
    </recommendedName>
</protein>
<evidence type="ECO:0000256" key="4">
    <source>
        <dbReference type="ARBA" id="ARBA00023125"/>
    </source>
</evidence>
<dbReference type="GO" id="GO:0016987">
    <property type="term" value="F:sigma factor activity"/>
    <property type="evidence" value="ECO:0007669"/>
    <property type="project" value="UniProtKB-KW"/>
</dbReference>
<dbReference type="InterPro" id="IPR039425">
    <property type="entry name" value="RNA_pol_sigma-70-like"/>
</dbReference>
<name>A0A4U1B9D8_9GAMM</name>
<evidence type="ECO:0000313" key="9">
    <source>
        <dbReference type="EMBL" id="TKB47367.1"/>
    </source>
</evidence>
<dbReference type="Gene3D" id="1.10.10.10">
    <property type="entry name" value="Winged helix-like DNA-binding domain superfamily/Winged helix DNA-binding domain"/>
    <property type="match status" value="1"/>
</dbReference>
<keyword evidence="10" id="KW-1185">Reference proteome</keyword>
<dbReference type="InterPro" id="IPR036388">
    <property type="entry name" value="WH-like_DNA-bd_sf"/>
</dbReference>
<gene>
    <name evidence="9" type="ORF">E8M12_00835</name>
</gene>
<evidence type="ECO:0000256" key="1">
    <source>
        <dbReference type="ARBA" id="ARBA00010641"/>
    </source>
</evidence>
<evidence type="ECO:0000259" key="8">
    <source>
        <dbReference type="Pfam" id="PF08281"/>
    </source>
</evidence>
<dbReference type="NCBIfam" id="TIGR02937">
    <property type="entry name" value="sigma70-ECF"/>
    <property type="match status" value="1"/>
</dbReference>
<dbReference type="SUPFAM" id="SSF88659">
    <property type="entry name" value="Sigma3 and sigma4 domains of RNA polymerase sigma factors"/>
    <property type="match status" value="1"/>
</dbReference>
<dbReference type="InterPro" id="IPR000838">
    <property type="entry name" value="RNA_pol_sigma70_ECF_CS"/>
</dbReference>
<reference evidence="9 10" key="1">
    <citation type="submission" date="2019-04" db="EMBL/GenBank/DDBJ databases">
        <title>Thalassotalea guangxiensis sp. nov., isolated from sediment of the coastal wetland.</title>
        <authorList>
            <person name="Zheng S."/>
            <person name="Zhang D."/>
        </authorList>
    </citation>
    <scope>NUCLEOTIDE SEQUENCE [LARGE SCALE GENOMIC DNA]</scope>
    <source>
        <strain evidence="9 10">ZS-4</strain>
    </source>
</reference>
<dbReference type="Gene3D" id="1.10.1740.10">
    <property type="match status" value="1"/>
</dbReference>
<evidence type="ECO:0000256" key="2">
    <source>
        <dbReference type="ARBA" id="ARBA00023015"/>
    </source>
</evidence>
<feature type="domain" description="RNA polymerase sigma-70 region 2" evidence="7">
    <location>
        <begin position="25"/>
        <end position="90"/>
    </location>
</feature>
<dbReference type="EMBL" id="SWDB01000003">
    <property type="protein sequence ID" value="TKB47367.1"/>
    <property type="molecule type" value="Genomic_DNA"/>
</dbReference>
<dbReference type="InterPro" id="IPR007627">
    <property type="entry name" value="RNA_pol_sigma70_r2"/>
</dbReference>